<feature type="domain" description="DDE Tnp4" evidence="4">
    <location>
        <begin position="30"/>
        <end position="74"/>
    </location>
</feature>
<reference evidence="5" key="1">
    <citation type="submission" date="2020-07" db="EMBL/GenBank/DDBJ databases">
        <title>The High-quality genome of the commercially important snow crab, Chionoecetes opilio.</title>
        <authorList>
            <person name="Jeong J.-H."/>
            <person name="Ryu S."/>
        </authorList>
    </citation>
    <scope>NUCLEOTIDE SEQUENCE</scope>
    <source>
        <strain evidence="5">MADBK_172401_WGS</strain>
        <tissue evidence="5">Digestive gland</tissue>
    </source>
</reference>
<protein>
    <submittedName>
        <fullName evidence="5">Putative nuclease HARBI1</fullName>
    </submittedName>
</protein>
<keyword evidence="2" id="KW-0479">Metal-binding</keyword>
<dbReference type="EMBL" id="JACEEZ010008012">
    <property type="protein sequence ID" value="KAG0723619.1"/>
    <property type="molecule type" value="Genomic_DNA"/>
</dbReference>
<dbReference type="Pfam" id="PF13359">
    <property type="entry name" value="DDE_Tnp_4"/>
    <property type="match status" value="1"/>
</dbReference>
<feature type="region of interest" description="Disordered" evidence="3">
    <location>
        <begin position="1"/>
        <end position="31"/>
    </location>
</feature>
<dbReference type="OrthoDB" id="7930731at2759"/>
<gene>
    <name evidence="5" type="primary">harbi1_10</name>
    <name evidence="5" type="ORF">GWK47_042355</name>
</gene>
<keyword evidence="6" id="KW-1185">Reference proteome</keyword>
<comment type="caution">
    <text evidence="5">The sequence shown here is derived from an EMBL/GenBank/DDBJ whole genome shotgun (WGS) entry which is preliminary data.</text>
</comment>
<sequence>MLERVTGPGHRSPYGSDGSVRASTSAHPRTHVAIKGPSVERIYVNRKRYHSMNVQVVCDAAKLIISFCARFPGVFTSLEVRCSTHPSSVARS</sequence>
<accession>A0A8J5CWE8</accession>
<dbReference type="GO" id="GO:0046872">
    <property type="term" value="F:metal ion binding"/>
    <property type="evidence" value="ECO:0007669"/>
    <property type="project" value="UniProtKB-KW"/>
</dbReference>
<evidence type="ECO:0000259" key="4">
    <source>
        <dbReference type="Pfam" id="PF13359"/>
    </source>
</evidence>
<evidence type="ECO:0000256" key="2">
    <source>
        <dbReference type="ARBA" id="ARBA00022723"/>
    </source>
</evidence>
<evidence type="ECO:0000256" key="3">
    <source>
        <dbReference type="SAM" id="MobiDB-lite"/>
    </source>
</evidence>
<name>A0A8J5CWE8_CHIOP</name>
<organism evidence="5 6">
    <name type="scientific">Chionoecetes opilio</name>
    <name type="common">Atlantic snow crab</name>
    <name type="synonym">Cancer opilio</name>
    <dbReference type="NCBI Taxonomy" id="41210"/>
    <lineage>
        <taxon>Eukaryota</taxon>
        <taxon>Metazoa</taxon>
        <taxon>Ecdysozoa</taxon>
        <taxon>Arthropoda</taxon>
        <taxon>Crustacea</taxon>
        <taxon>Multicrustacea</taxon>
        <taxon>Malacostraca</taxon>
        <taxon>Eumalacostraca</taxon>
        <taxon>Eucarida</taxon>
        <taxon>Decapoda</taxon>
        <taxon>Pleocyemata</taxon>
        <taxon>Brachyura</taxon>
        <taxon>Eubrachyura</taxon>
        <taxon>Majoidea</taxon>
        <taxon>Majidae</taxon>
        <taxon>Chionoecetes</taxon>
    </lineage>
</organism>
<proteinExistence type="predicted"/>
<dbReference type="Proteomes" id="UP000770661">
    <property type="component" value="Unassembled WGS sequence"/>
</dbReference>
<evidence type="ECO:0000313" key="6">
    <source>
        <dbReference type="Proteomes" id="UP000770661"/>
    </source>
</evidence>
<dbReference type="AlphaFoldDB" id="A0A8J5CWE8"/>
<dbReference type="InterPro" id="IPR027806">
    <property type="entry name" value="HARBI1_dom"/>
</dbReference>
<evidence type="ECO:0000256" key="1">
    <source>
        <dbReference type="ARBA" id="ARBA00001968"/>
    </source>
</evidence>
<evidence type="ECO:0000313" key="5">
    <source>
        <dbReference type="EMBL" id="KAG0723619.1"/>
    </source>
</evidence>
<comment type="cofactor">
    <cofactor evidence="1">
        <name>a divalent metal cation</name>
        <dbReference type="ChEBI" id="CHEBI:60240"/>
    </cofactor>
</comment>